<evidence type="ECO:0000313" key="7">
    <source>
        <dbReference type="EMBL" id="CAK6979713.1"/>
    </source>
</evidence>
<gene>
    <name evidence="7" type="ORF">FSCOSCO3_A029128</name>
</gene>
<comment type="caution">
    <text evidence="7">The sequence shown here is derived from an EMBL/GenBank/DDBJ whole genome shotgun (WGS) entry which is preliminary data.</text>
</comment>
<name>A0AAV1Q8B8_SCOSC</name>
<evidence type="ECO:0000256" key="5">
    <source>
        <dbReference type="SAM" id="SignalP"/>
    </source>
</evidence>
<feature type="chain" id="PRO_5043696135" evidence="5">
    <location>
        <begin position="25"/>
        <end position="199"/>
    </location>
</feature>
<accession>A0AAV1Q8B8</accession>
<dbReference type="InterPro" id="IPR050504">
    <property type="entry name" value="IgSF_BTN/MOG"/>
</dbReference>
<dbReference type="GO" id="GO:0005102">
    <property type="term" value="F:signaling receptor binding"/>
    <property type="evidence" value="ECO:0007669"/>
    <property type="project" value="TreeGrafter"/>
</dbReference>
<reference evidence="7 8" key="1">
    <citation type="submission" date="2024-01" db="EMBL/GenBank/DDBJ databases">
        <authorList>
            <person name="Alioto T."/>
            <person name="Alioto T."/>
            <person name="Gomez Garrido J."/>
        </authorList>
    </citation>
    <scope>NUCLEOTIDE SEQUENCE [LARGE SCALE GENOMIC DNA]</scope>
</reference>
<keyword evidence="5" id="KW-0732">Signal</keyword>
<dbReference type="PANTHER" id="PTHR24100:SF151">
    <property type="entry name" value="ICOS LIGAND"/>
    <property type="match status" value="1"/>
</dbReference>
<keyword evidence="2 4" id="KW-0472">Membrane</keyword>
<proteinExistence type="predicted"/>
<protein>
    <submittedName>
        <fullName evidence="7">Programmed cell death 1 ligand 1-like</fullName>
    </submittedName>
</protein>
<keyword evidence="8" id="KW-1185">Reference proteome</keyword>
<dbReference type="InterPro" id="IPR036179">
    <property type="entry name" value="Ig-like_dom_sf"/>
</dbReference>
<sequence length="199" mass="22245">MNICMDILKLLLLVIMCLRSLCEAVPLPKDGSNRALPTVHVENISPPLGQNVVVHCQAPHNIPVIGVKWIRPDLEKKYVAYWRDGRMDPGNQHPSFKDRTEMQASQINDGDLSVVLMNVSSTDNGRYEAFMKIKTNSIVETKPICVVNLMTAPDASAGDKQTGDKKTGDNVSRIESGYFGFLILFCFVPVFVVFVFRKF</sequence>
<keyword evidence="3" id="KW-0393">Immunoglobulin domain</keyword>
<keyword evidence="4" id="KW-0812">Transmembrane</keyword>
<feature type="domain" description="Ig-like" evidence="6">
    <location>
        <begin position="37"/>
        <end position="145"/>
    </location>
</feature>
<dbReference type="InterPro" id="IPR007110">
    <property type="entry name" value="Ig-like_dom"/>
</dbReference>
<dbReference type="AlphaFoldDB" id="A0AAV1Q8B8"/>
<dbReference type="Proteomes" id="UP001314229">
    <property type="component" value="Unassembled WGS sequence"/>
</dbReference>
<dbReference type="GO" id="GO:0050852">
    <property type="term" value="P:T cell receptor signaling pathway"/>
    <property type="evidence" value="ECO:0007669"/>
    <property type="project" value="TreeGrafter"/>
</dbReference>
<evidence type="ECO:0000313" key="8">
    <source>
        <dbReference type="Proteomes" id="UP001314229"/>
    </source>
</evidence>
<dbReference type="PROSITE" id="PS50835">
    <property type="entry name" value="IG_LIKE"/>
    <property type="match status" value="1"/>
</dbReference>
<organism evidence="7 8">
    <name type="scientific">Scomber scombrus</name>
    <name type="common">Atlantic mackerel</name>
    <name type="synonym">Scomber vernalis</name>
    <dbReference type="NCBI Taxonomy" id="13677"/>
    <lineage>
        <taxon>Eukaryota</taxon>
        <taxon>Metazoa</taxon>
        <taxon>Chordata</taxon>
        <taxon>Craniata</taxon>
        <taxon>Vertebrata</taxon>
        <taxon>Euteleostomi</taxon>
        <taxon>Actinopterygii</taxon>
        <taxon>Neopterygii</taxon>
        <taxon>Teleostei</taxon>
        <taxon>Neoteleostei</taxon>
        <taxon>Acanthomorphata</taxon>
        <taxon>Pelagiaria</taxon>
        <taxon>Scombriformes</taxon>
        <taxon>Scombridae</taxon>
        <taxon>Scomber</taxon>
    </lineage>
</organism>
<evidence type="ECO:0000256" key="3">
    <source>
        <dbReference type="ARBA" id="ARBA00023319"/>
    </source>
</evidence>
<dbReference type="Gene3D" id="2.60.40.10">
    <property type="entry name" value="Immunoglobulins"/>
    <property type="match status" value="1"/>
</dbReference>
<dbReference type="InterPro" id="IPR013783">
    <property type="entry name" value="Ig-like_fold"/>
</dbReference>
<feature type="transmembrane region" description="Helical" evidence="4">
    <location>
        <begin position="177"/>
        <end position="196"/>
    </location>
</feature>
<dbReference type="PANTHER" id="PTHR24100">
    <property type="entry name" value="BUTYROPHILIN"/>
    <property type="match status" value="1"/>
</dbReference>
<evidence type="ECO:0000256" key="4">
    <source>
        <dbReference type="SAM" id="Phobius"/>
    </source>
</evidence>
<dbReference type="GO" id="GO:0009897">
    <property type="term" value="C:external side of plasma membrane"/>
    <property type="evidence" value="ECO:0007669"/>
    <property type="project" value="TreeGrafter"/>
</dbReference>
<dbReference type="EMBL" id="CAWUFR010000605">
    <property type="protein sequence ID" value="CAK6979713.1"/>
    <property type="molecule type" value="Genomic_DNA"/>
</dbReference>
<dbReference type="GO" id="GO:0001817">
    <property type="term" value="P:regulation of cytokine production"/>
    <property type="evidence" value="ECO:0007669"/>
    <property type="project" value="TreeGrafter"/>
</dbReference>
<evidence type="ECO:0000256" key="1">
    <source>
        <dbReference type="ARBA" id="ARBA00004370"/>
    </source>
</evidence>
<comment type="subcellular location">
    <subcellularLocation>
        <location evidence="1">Membrane</location>
    </subcellularLocation>
</comment>
<evidence type="ECO:0000259" key="6">
    <source>
        <dbReference type="PROSITE" id="PS50835"/>
    </source>
</evidence>
<dbReference type="Pfam" id="PF07686">
    <property type="entry name" value="V-set"/>
    <property type="match status" value="1"/>
</dbReference>
<dbReference type="SUPFAM" id="SSF48726">
    <property type="entry name" value="Immunoglobulin"/>
    <property type="match status" value="1"/>
</dbReference>
<dbReference type="InterPro" id="IPR013106">
    <property type="entry name" value="Ig_V-set"/>
</dbReference>
<feature type="signal peptide" evidence="5">
    <location>
        <begin position="1"/>
        <end position="24"/>
    </location>
</feature>
<keyword evidence="4" id="KW-1133">Transmembrane helix</keyword>
<evidence type="ECO:0000256" key="2">
    <source>
        <dbReference type="ARBA" id="ARBA00023136"/>
    </source>
</evidence>